<dbReference type="AlphaFoldDB" id="A0A0G4MWP3"/>
<dbReference type="STRING" id="100787.A0A0G4MWP3"/>
<keyword evidence="3" id="KW-1185">Reference proteome</keyword>
<dbReference type="Gene3D" id="3.40.50.1820">
    <property type="entry name" value="alpha/beta hydrolase"/>
    <property type="match status" value="1"/>
</dbReference>
<dbReference type="EMBL" id="CVQH01025638">
    <property type="protein sequence ID" value="CRK38647.1"/>
    <property type="molecule type" value="Genomic_DNA"/>
</dbReference>
<evidence type="ECO:0000256" key="1">
    <source>
        <dbReference type="SAM" id="MobiDB-lite"/>
    </source>
</evidence>
<name>A0A0G4MWP3_VERLO</name>
<feature type="compositionally biased region" description="Acidic residues" evidence="1">
    <location>
        <begin position="442"/>
        <end position="452"/>
    </location>
</feature>
<reference evidence="2 3" key="1">
    <citation type="submission" date="2015-05" db="EMBL/GenBank/DDBJ databases">
        <authorList>
            <person name="Wang D.B."/>
            <person name="Wang M."/>
        </authorList>
    </citation>
    <scope>NUCLEOTIDE SEQUENCE [LARGE SCALE GENOMIC DNA]</scope>
    <source>
        <strain evidence="2">VL1</strain>
    </source>
</reference>
<dbReference type="InterPro" id="IPR016035">
    <property type="entry name" value="Acyl_Trfase/lysoPLipase"/>
</dbReference>
<dbReference type="Proteomes" id="UP000044602">
    <property type="component" value="Unassembled WGS sequence"/>
</dbReference>
<dbReference type="PANTHER" id="PTHR42103">
    <property type="entry name" value="ALPHA/BETA-HYDROLASES SUPERFAMILY PROTEIN"/>
    <property type="match status" value="1"/>
</dbReference>
<sequence length="579" mass="64045">MPDADRTMLPEPTLNFTLPSIHDDTVLDCRVYHSHALSPVPNAPPWRRHAAIVAHPYAPMGGSYDDPIVDSVAEALLRAGYLVGTFNFRGAGHSAGRTSWTAKAERNDYMSFIGFMVHYIHFLDPYRPAPDASSATSSPAPDLSSRDERDQPILLAAVAASCSVPLVFSAAPLLVKVPDTGAHMPWNPTPQRWIDGSVDNDLPMTRLAEMFNVNHFIVSQVNPHVVPFLAKDDRLDPTTPHLRRQANNAATSTAAKDGADWVYTMTALAKDEALHRLQFLAEIGFFPNLATKLRSVLSQKYSGDINILPEISMNELPGLLSNPTSDFMIRVCLLGERATWPKLSRIRDRCAIELGLDHAVHRLRARVVFSASQVDLRRLATGLVVPPPWPFHALPTRQGDSQTLSLDVYTGVAQKPPRQRRSSGSSLQLLAHHRRMMLENVLTDEETEEEERLEMRARHGGGGSTSPVLVRKPRLKRSAKSQSYFNTALLRSAAAGEVRNDRVLEKSFDFGTAPTPPGRQRSPTEEVETSEVQSWSEAGGSDETVSDVEPYESTWAQPDKKEIGHVRSEELSQDGGLWD</sequence>
<evidence type="ECO:0000313" key="3">
    <source>
        <dbReference type="Proteomes" id="UP000044602"/>
    </source>
</evidence>
<evidence type="ECO:0000313" key="2">
    <source>
        <dbReference type="EMBL" id="CRK38647.1"/>
    </source>
</evidence>
<feature type="region of interest" description="Disordered" evidence="1">
    <location>
        <begin position="506"/>
        <end position="579"/>
    </location>
</feature>
<dbReference type="SUPFAM" id="SSF52151">
    <property type="entry name" value="FabD/lysophospholipase-like"/>
    <property type="match status" value="1"/>
</dbReference>
<accession>A0A0G4MWP3</accession>
<dbReference type="InterPro" id="IPR029058">
    <property type="entry name" value="AB_hydrolase_fold"/>
</dbReference>
<evidence type="ECO:0008006" key="4">
    <source>
        <dbReference type="Google" id="ProtNLM"/>
    </source>
</evidence>
<feature type="region of interest" description="Disordered" evidence="1">
    <location>
        <begin position="440"/>
        <end position="477"/>
    </location>
</feature>
<gene>
    <name evidence="2" type="ORF">BN1708_007834</name>
</gene>
<organism evidence="2 3">
    <name type="scientific">Verticillium longisporum</name>
    <name type="common">Verticillium dahliae var. longisporum</name>
    <dbReference type="NCBI Taxonomy" id="100787"/>
    <lineage>
        <taxon>Eukaryota</taxon>
        <taxon>Fungi</taxon>
        <taxon>Dikarya</taxon>
        <taxon>Ascomycota</taxon>
        <taxon>Pezizomycotina</taxon>
        <taxon>Sordariomycetes</taxon>
        <taxon>Hypocreomycetidae</taxon>
        <taxon>Glomerellales</taxon>
        <taxon>Plectosphaerellaceae</taxon>
        <taxon>Verticillium</taxon>
    </lineage>
</organism>
<feature type="compositionally biased region" description="Basic and acidic residues" evidence="1">
    <location>
        <begin position="558"/>
        <end position="570"/>
    </location>
</feature>
<dbReference type="SUPFAM" id="SSF53474">
    <property type="entry name" value="alpha/beta-Hydrolases"/>
    <property type="match status" value="1"/>
</dbReference>
<proteinExistence type="predicted"/>
<dbReference type="PANTHER" id="PTHR42103:SF2">
    <property type="entry name" value="AB HYDROLASE-1 DOMAIN-CONTAINING PROTEIN"/>
    <property type="match status" value="1"/>
</dbReference>
<protein>
    <recommendedName>
        <fullName evidence="4">Xaa-Pro dipeptidyl-peptidase-like domain-containing protein</fullName>
    </recommendedName>
</protein>